<gene>
    <name evidence="2" type="ORF">ANE_LOCUS25854</name>
</gene>
<accession>A0A565CNW2</accession>
<protein>
    <submittedName>
        <fullName evidence="2">Uncharacterized protein</fullName>
    </submittedName>
</protein>
<dbReference type="Proteomes" id="UP000489600">
    <property type="component" value="Unassembled WGS sequence"/>
</dbReference>
<sequence>MPQLSPSRVSCRRGTCLASCIESSCVPKRTTTHPVLCRRGKHRDASCAKEDRSRSHPVPKRIVPGRVTCQRRSCQAASRAEEDRAEEDCVGPYPVPKRIIPGRIPCRKECAVPCPVPKKSVLKSLRLY</sequence>
<proteinExistence type="predicted"/>
<evidence type="ECO:0000256" key="1">
    <source>
        <dbReference type="SAM" id="MobiDB-lite"/>
    </source>
</evidence>
<feature type="compositionally biased region" description="Basic and acidic residues" evidence="1">
    <location>
        <begin position="43"/>
        <end position="54"/>
    </location>
</feature>
<organism evidence="2 3">
    <name type="scientific">Arabis nemorensis</name>
    <dbReference type="NCBI Taxonomy" id="586526"/>
    <lineage>
        <taxon>Eukaryota</taxon>
        <taxon>Viridiplantae</taxon>
        <taxon>Streptophyta</taxon>
        <taxon>Embryophyta</taxon>
        <taxon>Tracheophyta</taxon>
        <taxon>Spermatophyta</taxon>
        <taxon>Magnoliopsida</taxon>
        <taxon>eudicotyledons</taxon>
        <taxon>Gunneridae</taxon>
        <taxon>Pentapetalae</taxon>
        <taxon>rosids</taxon>
        <taxon>malvids</taxon>
        <taxon>Brassicales</taxon>
        <taxon>Brassicaceae</taxon>
        <taxon>Arabideae</taxon>
        <taxon>Arabis</taxon>
    </lineage>
</organism>
<evidence type="ECO:0000313" key="2">
    <source>
        <dbReference type="EMBL" id="VVB15410.1"/>
    </source>
</evidence>
<keyword evidence="3" id="KW-1185">Reference proteome</keyword>
<reference evidence="2" key="1">
    <citation type="submission" date="2019-07" db="EMBL/GenBank/DDBJ databases">
        <authorList>
            <person name="Dittberner H."/>
        </authorList>
    </citation>
    <scope>NUCLEOTIDE SEQUENCE [LARGE SCALE GENOMIC DNA]</scope>
</reference>
<name>A0A565CNW2_9BRAS</name>
<comment type="caution">
    <text evidence="2">The sequence shown here is derived from an EMBL/GenBank/DDBJ whole genome shotgun (WGS) entry which is preliminary data.</text>
</comment>
<dbReference type="EMBL" id="CABITT030000008">
    <property type="protein sequence ID" value="VVB15410.1"/>
    <property type="molecule type" value="Genomic_DNA"/>
</dbReference>
<feature type="region of interest" description="Disordered" evidence="1">
    <location>
        <begin position="40"/>
        <end position="62"/>
    </location>
</feature>
<evidence type="ECO:0000313" key="3">
    <source>
        <dbReference type="Proteomes" id="UP000489600"/>
    </source>
</evidence>
<dbReference type="AlphaFoldDB" id="A0A565CNW2"/>